<sequence>MADFRFRLATYLKLKIAARDQRQAELMEVLSIQDQLTQEMQETEEQLKQTVLEARDGCSIGRMNVDNLIVAQREMNHLRAVIGHKRGLQKKLAPHIEQRRNALLEAEKEVRSLEKLRERQEKRFHAEQERRESIQMDEIALIAFARKGR</sequence>
<reference evidence="12 13" key="1">
    <citation type="submission" date="2019-02" db="EMBL/GenBank/DDBJ databases">
        <title>Deep-cultivation of Planctomycetes and their phenomic and genomic characterization uncovers novel biology.</title>
        <authorList>
            <person name="Wiegand S."/>
            <person name="Jogler M."/>
            <person name="Boedeker C."/>
            <person name="Pinto D."/>
            <person name="Vollmers J."/>
            <person name="Rivas-Marin E."/>
            <person name="Kohn T."/>
            <person name="Peeters S.H."/>
            <person name="Heuer A."/>
            <person name="Rast P."/>
            <person name="Oberbeckmann S."/>
            <person name="Bunk B."/>
            <person name="Jeske O."/>
            <person name="Meyerdierks A."/>
            <person name="Storesund J.E."/>
            <person name="Kallscheuer N."/>
            <person name="Luecker S."/>
            <person name="Lage O.M."/>
            <person name="Pohl T."/>
            <person name="Merkel B.J."/>
            <person name="Hornburger P."/>
            <person name="Mueller R.-W."/>
            <person name="Bruemmer F."/>
            <person name="Labrenz M."/>
            <person name="Spormann A.M."/>
            <person name="Op Den Camp H."/>
            <person name="Overmann J."/>
            <person name="Amann R."/>
            <person name="Jetten M.S.M."/>
            <person name="Mascher T."/>
            <person name="Medema M.H."/>
            <person name="Devos D.P."/>
            <person name="Kaster A.-K."/>
            <person name="Ovreas L."/>
            <person name="Rohde M."/>
            <person name="Galperin M.Y."/>
            <person name="Jogler C."/>
        </authorList>
    </citation>
    <scope>NUCLEOTIDE SEQUENCE [LARGE SCALE GENOMIC DNA]</scope>
    <source>
        <strain evidence="12 13">Enr8</strain>
    </source>
</reference>
<protein>
    <recommendedName>
        <fullName evidence="3">Flagellar FliJ protein</fullName>
    </recommendedName>
</protein>
<evidence type="ECO:0000256" key="1">
    <source>
        <dbReference type="ARBA" id="ARBA00004413"/>
    </source>
</evidence>
<keyword evidence="9" id="KW-0472">Membrane</keyword>
<dbReference type="GO" id="GO:0015031">
    <property type="term" value="P:protein transport"/>
    <property type="evidence" value="ECO:0007669"/>
    <property type="project" value="UniProtKB-KW"/>
</dbReference>
<gene>
    <name evidence="12" type="ORF">Enr8_11150</name>
</gene>
<dbReference type="Proteomes" id="UP000318878">
    <property type="component" value="Unassembled WGS sequence"/>
</dbReference>
<dbReference type="Pfam" id="PF02050">
    <property type="entry name" value="FliJ"/>
    <property type="match status" value="1"/>
</dbReference>
<dbReference type="RefSeq" id="WP_146429586.1">
    <property type="nucleotide sequence ID" value="NZ_SJPF01000001.1"/>
</dbReference>
<dbReference type="GO" id="GO:0071973">
    <property type="term" value="P:bacterial-type flagellum-dependent cell motility"/>
    <property type="evidence" value="ECO:0007669"/>
    <property type="project" value="InterPro"/>
</dbReference>
<evidence type="ECO:0000256" key="5">
    <source>
        <dbReference type="ARBA" id="ARBA00022475"/>
    </source>
</evidence>
<dbReference type="AlphaFoldDB" id="A0A5C5VLC0"/>
<keyword evidence="12" id="KW-0282">Flagellum</keyword>
<keyword evidence="12" id="KW-0969">Cilium</keyword>
<evidence type="ECO:0000313" key="12">
    <source>
        <dbReference type="EMBL" id="TWT39416.1"/>
    </source>
</evidence>
<dbReference type="NCBIfam" id="TIGR02473">
    <property type="entry name" value="flagell_FliJ"/>
    <property type="match status" value="1"/>
</dbReference>
<dbReference type="InterPro" id="IPR053716">
    <property type="entry name" value="Flag_assembly_chemotaxis_eff"/>
</dbReference>
<dbReference type="GO" id="GO:0009288">
    <property type="term" value="C:bacterial-type flagellum"/>
    <property type="evidence" value="ECO:0007669"/>
    <property type="project" value="InterPro"/>
</dbReference>
<evidence type="ECO:0000256" key="10">
    <source>
        <dbReference type="ARBA" id="ARBA00023225"/>
    </source>
</evidence>
<organism evidence="12 13">
    <name type="scientific">Blastopirellula retiformator</name>
    <dbReference type="NCBI Taxonomy" id="2527970"/>
    <lineage>
        <taxon>Bacteria</taxon>
        <taxon>Pseudomonadati</taxon>
        <taxon>Planctomycetota</taxon>
        <taxon>Planctomycetia</taxon>
        <taxon>Pirellulales</taxon>
        <taxon>Pirellulaceae</taxon>
        <taxon>Blastopirellula</taxon>
    </lineage>
</organism>
<name>A0A5C5VLC0_9BACT</name>
<evidence type="ECO:0000256" key="9">
    <source>
        <dbReference type="ARBA" id="ARBA00023136"/>
    </source>
</evidence>
<dbReference type="InterPro" id="IPR012823">
    <property type="entry name" value="Flagell_FliJ"/>
</dbReference>
<keyword evidence="5" id="KW-1003">Cell membrane</keyword>
<evidence type="ECO:0000256" key="2">
    <source>
        <dbReference type="ARBA" id="ARBA00010004"/>
    </source>
</evidence>
<keyword evidence="4" id="KW-0813">Transport</keyword>
<evidence type="ECO:0000256" key="6">
    <source>
        <dbReference type="ARBA" id="ARBA00022500"/>
    </source>
</evidence>
<dbReference type="EMBL" id="SJPF01000001">
    <property type="protein sequence ID" value="TWT39416.1"/>
    <property type="molecule type" value="Genomic_DNA"/>
</dbReference>
<feature type="coiled-coil region" evidence="11">
    <location>
        <begin position="96"/>
        <end position="130"/>
    </location>
</feature>
<keyword evidence="8" id="KW-0653">Protein transport</keyword>
<keyword evidence="11" id="KW-0175">Coiled coil</keyword>
<keyword evidence="12" id="KW-0966">Cell projection</keyword>
<dbReference type="GO" id="GO:0044781">
    <property type="term" value="P:bacterial-type flagellum organization"/>
    <property type="evidence" value="ECO:0007669"/>
    <property type="project" value="UniProtKB-KW"/>
</dbReference>
<dbReference type="Gene3D" id="1.10.287.1700">
    <property type="match status" value="1"/>
</dbReference>
<dbReference type="OrthoDB" id="290664at2"/>
<feature type="coiled-coil region" evidence="11">
    <location>
        <begin position="26"/>
        <end position="53"/>
    </location>
</feature>
<comment type="subcellular location">
    <subcellularLocation>
        <location evidence="1">Cell membrane</location>
        <topology evidence="1">Peripheral membrane protein</topology>
        <orientation evidence="1">Cytoplasmic side</orientation>
    </subcellularLocation>
</comment>
<evidence type="ECO:0000256" key="4">
    <source>
        <dbReference type="ARBA" id="ARBA00022448"/>
    </source>
</evidence>
<dbReference type="GO" id="GO:0006935">
    <property type="term" value="P:chemotaxis"/>
    <property type="evidence" value="ECO:0007669"/>
    <property type="project" value="UniProtKB-KW"/>
</dbReference>
<evidence type="ECO:0000256" key="11">
    <source>
        <dbReference type="SAM" id="Coils"/>
    </source>
</evidence>
<comment type="caution">
    <text evidence="12">The sequence shown here is derived from an EMBL/GenBank/DDBJ whole genome shotgun (WGS) entry which is preliminary data.</text>
</comment>
<comment type="similarity">
    <text evidence="2">Belongs to the FliJ family.</text>
</comment>
<evidence type="ECO:0000313" key="13">
    <source>
        <dbReference type="Proteomes" id="UP000318878"/>
    </source>
</evidence>
<evidence type="ECO:0000256" key="8">
    <source>
        <dbReference type="ARBA" id="ARBA00022927"/>
    </source>
</evidence>
<keyword evidence="13" id="KW-1185">Reference proteome</keyword>
<accession>A0A5C5VLC0</accession>
<evidence type="ECO:0000256" key="3">
    <source>
        <dbReference type="ARBA" id="ARBA00020392"/>
    </source>
</evidence>
<keyword evidence="6" id="KW-0145">Chemotaxis</keyword>
<evidence type="ECO:0000256" key="7">
    <source>
        <dbReference type="ARBA" id="ARBA00022795"/>
    </source>
</evidence>
<proteinExistence type="inferred from homology"/>
<keyword evidence="7" id="KW-1005">Bacterial flagellum biogenesis</keyword>
<dbReference type="GO" id="GO:0005886">
    <property type="term" value="C:plasma membrane"/>
    <property type="evidence" value="ECO:0007669"/>
    <property type="project" value="UniProtKB-SubCell"/>
</dbReference>
<keyword evidence="10" id="KW-1006">Bacterial flagellum protein export</keyword>